<evidence type="ECO:0000313" key="5">
    <source>
        <dbReference type="Proteomes" id="UP000319103"/>
    </source>
</evidence>
<accession>A0A540W2M3</accession>
<dbReference type="EC" id="4.2.3.-" evidence="2"/>
<keyword evidence="5" id="KW-1185">Reference proteome</keyword>
<comment type="cofactor">
    <cofactor evidence="2">
        <name>Mg(2+)</name>
        <dbReference type="ChEBI" id="CHEBI:18420"/>
    </cofactor>
</comment>
<dbReference type="SFLD" id="SFLDG01020">
    <property type="entry name" value="Terpene_Cyclase_Like_2"/>
    <property type="match status" value="1"/>
</dbReference>
<dbReference type="Pfam" id="PF19086">
    <property type="entry name" value="Terpene_syn_C_2"/>
    <property type="match status" value="1"/>
</dbReference>
<keyword evidence="1 2" id="KW-0456">Lyase</keyword>
<dbReference type="EMBL" id="VIGB01000003">
    <property type="protein sequence ID" value="TQF02594.1"/>
    <property type="molecule type" value="Genomic_DNA"/>
</dbReference>
<dbReference type="OrthoDB" id="4567121at2"/>
<gene>
    <name evidence="4" type="ORF">E6W39_10375</name>
</gene>
<dbReference type="GO" id="GO:0010333">
    <property type="term" value="F:terpene synthase activity"/>
    <property type="evidence" value="ECO:0007669"/>
    <property type="project" value="InterPro"/>
</dbReference>
<dbReference type="Proteomes" id="UP000319103">
    <property type="component" value="Unassembled WGS sequence"/>
</dbReference>
<protein>
    <recommendedName>
        <fullName evidence="2">Terpene synthase</fullName>
        <ecNumber evidence="2">4.2.3.-</ecNumber>
    </recommendedName>
</protein>
<comment type="caution">
    <text evidence="4">The sequence shown here is derived from an EMBL/GenBank/DDBJ whole genome shotgun (WGS) entry which is preliminary data.</text>
</comment>
<evidence type="ECO:0000256" key="1">
    <source>
        <dbReference type="ARBA" id="ARBA00023239"/>
    </source>
</evidence>
<dbReference type="InterPro" id="IPR008949">
    <property type="entry name" value="Isoprenoid_synthase_dom_sf"/>
</dbReference>
<organism evidence="4 5">
    <name type="scientific">Kitasatospora acidiphila</name>
    <dbReference type="NCBI Taxonomy" id="2567942"/>
    <lineage>
        <taxon>Bacteria</taxon>
        <taxon>Bacillati</taxon>
        <taxon>Actinomycetota</taxon>
        <taxon>Actinomycetes</taxon>
        <taxon>Kitasatosporales</taxon>
        <taxon>Streptomycetaceae</taxon>
        <taxon>Kitasatospora</taxon>
    </lineage>
</organism>
<feature type="region of interest" description="Disordered" evidence="3">
    <location>
        <begin position="1"/>
        <end position="33"/>
    </location>
</feature>
<name>A0A540W2M3_9ACTN</name>
<comment type="similarity">
    <text evidence="2">Belongs to the terpene synthase family.</text>
</comment>
<dbReference type="SFLD" id="SFLDS00005">
    <property type="entry name" value="Isoprenoid_Synthase_Type_I"/>
    <property type="match status" value="1"/>
</dbReference>
<evidence type="ECO:0000256" key="2">
    <source>
        <dbReference type="RuleBase" id="RU366034"/>
    </source>
</evidence>
<feature type="compositionally biased region" description="Polar residues" evidence="3">
    <location>
        <begin position="1"/>
        <end position="19"/>
    </location>
</feature>
<proteinExistence type="inferred from homology"/>
<reference evidence="4 5" key="1">
    <citation type="submission" date="2019-06" db="EMBL/GenBank/DDBJ databases">
        <title>Description of Kitasatospora acidophila sp. nov. isolated from pine grove soil, and reclassification of Streptomyces novaecaesareae to Kitasatospora novaeceasareae comb. nov.</title>
        <authorList>
            <person name="Kim M.J."/>
        </authorList>
    </citation>
    <scope>NUCLEOTIDE SEQUENCE [LARGE SCALE GENOMIC DNA]</scope>
    <source>
        <strain evidence="4 5">MMS16-CNU292</strain>
    </source>
</reference>
<dbReference type="GO" id="GO:0046872">
    <property type="term" value="F:metal ion binding"/>
    <property type="evidence" value="ECO:0007669"/>
    <property type="project" value="UniProtKB-KW"/>
</dbReference>
<dbReference type="PANTHER" id="PTHR35201">
    <property type="entry name" value="TERPENE SYNTHASE"/>
    <property type="match status" value="1"/>
</dbReference>
<dbReference type="PANTHER" id="PTHR35201:SF4">
    <property type="entry name" value="BETA-PINACENE SYNTHASE-RELATED"/>
    <property type="match status" value="1"/>
</dbReference>
<keyword evidence="2" id="KW-0479">Metal-binding</keyword>
<evidence type="ECO:0000313" key="4">
    <source>
        <dbReference type="EMBL" id="TQF02594.1"/>
    </source>
</evidence>
<dbReference type="AlphaFoldDB" id="A0A540W2M3"/>
<dbReference type="RefSeq" id="WP_141633285.1">
    <property type="nucleotide sequence ID" value="NZ_VIGB01000003.1"/>
</dbReference>
<evidence type="ECO:0000256" key="3">
    <source>
        <dbReference type="SAM" id="MobiDB-lite"/>
    </source>
</evidence>
<sequence length="355" mass="39720">MTVTFSTGPTGLGTSSLQARRQPGEQPVRPIPGLYWHPVKEPEPAVVAEIDRRTARWAVEEVNLVPPEWADEFEAFGTGRSVCLTYPEAAGLDHLEAAARLLVAENAVDDCYCEDHGGSPHGLGARLLMAHSSLERPYAVTPYEQQWQEKLDSEPPCRAYRAAMEFFNQHTSDQIRDREIHDLARLHLGYLAEAAWSIDGVVPEIPEYLMVRQYNSFRPCLTIVDAIDGYAFPADLHDHPKVQQVIALASLATTLVNDLYSYTKELRSPRPHVNLPTVVQTHDDLPPDEAYAKAITIHNDVMHRFEAEAAACAAELPSPLTARYLKGIADWVDGNHWWHATNTRRYTLPGFLPAE</sequence>
<dbReference type="InterPro" id="IPR034686">
    <property type="entry name" value="Terpene_cyclase-like_2"/>
</dbReference>
<keyword evidence="2" id="KW-0460">Magnesium</keyword>
<dbReference type="Gene3D" id="1.10.600.10">
    <property type="entry name" value="Farnesyl Diphosphate Synthase"/>
    <property type="match status" value="1"/>
</dbReference>
<dbReference type="SUPFAM" id="SSF48576">
    <property type="entry name" value="Terpenoid synthases"/>
    <property type="match status" value="1"/>
</dbReference>